<gene>
    <name evidence="1" type="ordered locus">ANT_28380</name>
</gene>
<name>E8N1C1_ANATU</name>
<sequence>MDTPRSGGAAETLAKGGWRACRASTPLDPFVDTPVRGARLRASTDFVNILLWINGTGPLIPLSQLLSHSFGFSFFACWDIASFP</sequence>
<dbReference type="Proteomes" id="UP000008922">
    <property type="component" value="Chromosome"/>
</dbReference>
<evidence type="ECO:0000313" key="2">
    <source>
        <dbReference type="Proteomes" id="UP000008922"/>
    </source>
</evidence>
<accession>E8N1C1</accession>
<organism evidence="1 2">
    <name type="scientific">Anaerolinea thermophila (strain DSM 14523 / JCM 11388 / NBRC 100420 / UNI-1)</name>
    <dbReference type="NCBI Taxonomy" id="926569"/>
    <lineage>
        <taxon>Bacteria</taxon>
        <taxon>Bacillati</taxon>
        <taxon>Chloroflexota</taxon>
        <taxon>Anaerolineae</taxon>
        <taxon>Anaerolineales</taxon>
        <taxon>Anaerolineaceae</taxon>
        <taxon>Anaerolinea</taxon>
    </lineage>
</organism>
<dbReference type="AlphaFoldDB" id="E8N1C1"/>
<dbReference type="EMBL" id="AP012029">
    <property type="protein sequence ID" value="BAJ64864.1"/>
    <property type="molecule type" value="Genomic_DNA"/>
</dbReference>
<reference evidence="1 2" key="1">
    <citation type="submission" date="2010-12" db="EMBL/GenBank/DDBJ databases">
        <title>Whole genome sequence of Anaerolinea thermophila UNI-1.</title>
        <authorList>
            <person name="Narita-Yamada S."/>
            <person name="Kishi E."/>
            <person name="Watanabe Y."/>
            <person name="Takasaki K."/>
            <person name="Ankai A."/>
            <person name="Oguchi A."/>
            <person name="Fukui S."/>
            <person name="Takahashi M."/>
            <person name="Yashiro I."/>
            <person name="Hosoyama A."/>
            <person name="Sekiguchi Y."/>
            <person name="Hanada S."/>
            <person name="Fujita N."/>
        </authorList>
    </citation>
    <scope>NUCLEOTIDE SEQUENCE [LARGE SCALE GENOMIC DNA]</scope>
    <source>
        <strain evidence="2">DSM 14523 / JCM 11388 / NBRC 100420 / UNI-1</strain>
    </source>
</reference>
<dbReference type="InParanoid" id="E8N1C1"/>
<dbReference type="KEGG" id="atm:ANT_28380"/>
<dbReference type="HOGENOM" id="CLU_2520387_0_0_0"/>
<proteinExistence type="predicted"/>
<keyword evidence="2" id="KW-1185">Reference proteome</keyword>
<protein>
    <submittedName>
        <fullName evidence="1">Uncharacterized protein</fullName>
    </submittedName>
</protein>
<evidence type="ECO:0000313" key="1">
    <source>
        <dbReference type="EMBL" id="BAJ64864.1"/>
    </source>
</evidence>